<proteinExistence type="predicted"/>
<evidence type="ECO:0000313" key="1">
    <source>
        <dbReference type="EMBL" id="QNO00218.1"/>
    </source>
</evidence>
<sequence length="372" mass="41210">MSHVFQKMGNAPAPQPTVYAEPARPVMPTPVFNAFPATPQVQTSMPSLIVSDADIDKIGEDVSREIGQTTQKIIDKMVVGKFDDLGAILTQITGEVDKLDPAALQKGGVVGWLQNKFTDVKATLTMRLKSAQGVFDNLEGKIGTHITTQQEWVRDLESLYMENFNHYQKIVAEMGETERLIAYVDNQIKSWPEIDLNAPTAAMAIQQTRDAETKLNRLRMKLDNLVRLKAMTELNSPKIRMQQDTSRVTISTLKDIISQTIPIVKMEFALYIQTVDSQKSIKLTNEVRTLATKTLTQGADSAKMAAINSAKALNTPVITSDTLQTLRNRVMETVIEVKRVETDAQAKREQEAVQIVEGQKSLLTALKAAGTI</sequence>
<name>A0A7G9V1R2_9CAUD</name>
<dbReference type="Proteomes" id="UP000516132">
    <property type="component" value="Segment"/>
</dbReference>
<dbReference type="EMBL" id="MT670419">
    <property type="protein sequence ID" value="QNO00218.1"/>
    <property type="molecule type" value="Genomic_DNA"/>
</dbReference>
<protein>
    <submittedName>
        <fullName evidence="1">Tellurite resistance protein</fullName>
    </submittedName>
</protein>
<dbReference type="Pfam" id="PF05816">
    <property type="entry name" value="TelA"/>
    <property type="match status" value="1"/>
</dbReference>
<keyword evidence="2" id="KW-1185">Reference proteome</keyword>
<evidence type="ECO:0000313" key="2">
    <source>
        <dbReference type="Proteomes" id="UP000516132"/>
    </source>
</evidence>
<reference evidence="1 2" key="1">
    <citation type="submission" date="2020-06" db="EMBL/GenBank/DDBJ databases">
        <title>Characterization of Pseudomonas phiPsa374-like phages.</title>
        <authorList>
            <person name="Warring S."/>
            <person name="Malone L.M."/>
            <person name="Easingwood R.A."/>
            <person name="Rigano L."/>
            <person name="Frampton R.A."/>
            <person name="Lopez Acedo E."/>
            <person name="Templeton M.D."/>
            <person name="Kleffmann T."/>
            <person name="Bostina M."/>
            <person name="Fineran P.C."/>
        </authorList>
    </citation>
    <scope>NUCLEOTIDE SEQUENCE [LARGE SCALE GENOMIC DNA]</scope>
</reference>
<accession>A0A7G9V1R2</accession>
<gene>
    <name evidence="1" type="ORF">phiPsa315_018</name>
</gene>
<organism evidence="1 2">
    <name type="scientific">Pseudomonas phage phiPsa315</name>
    <dbReference type="NCBI Taxonomy" id="1460363"/>
    <lineage>
        <taxon>Viruses</taxon>
        <taxon>Duplodnaviria</taxon>
        <taxon>Heunggongvirae</taxon>
        <taxon>Uroviricota</taxon>
        <taxon>Caudoviricetes</taxon>
        <taxon>Vandenendeviridae</taxon>
        <taxon>Gorskivirinae</taxon>
        <taxon>Otagovirus</taxon>
        <taxon>Otagovirus psa315</taxon>
    </lineage>
</organism>
<dbReference type="InterPro" id="IPR008863">
    <property type="entry name" value="Toxic_anion-R_TelA"/>
</dbReference>